<dbReference type="FunFam" id="1.20.1060.10:FF:000001">
    <property type="entry name" value="DNA polymerase I"/>
    <property type="match status" value="1"/>
</dbReference>
<keyword evidence="23" id="KW-1185">Reference proteome</keyword>
<dbReference type="OrthoDB" id="9806424at2"/>
<keyword evidence="8 16" id="KW-0227">DNA damage</keyword>
<evidence type="ECO:0000256" key="15">
    <source>
        <dbReference type="NCBIfam" id="TIGR00593"/>
    </source>
</evidence>
<dbReference type="SMART" id="SM00475">
    <property type="entry name" value="53EXOc"/>
    <property type="match status" value="1"/>
</dbReference>
<dbReference type="SMART" id="SM00474">
    <property type="entry name" value="35EXOc"/>
    <property type="match status" value="1"/>
</dbReference>
<dbReference type="InterPro" id="IPR043502">
    <property type="entry name" value="DNA/RNA_pol_sf"/>
</dbReference>
<keyword evidence="13 16" id="KW-0234">DNA repair</keyword>
<keyword evidence="4 16" id="KW-0808">Transferase</keyword>
<evidence type="ECO:0000256" key="10">
    <source>
        <dbReference type="ARBA" id="ARBA00022839"/>
    </source>
</evidence>
<feature type="domain" description="3'-5' exonuclease" evidence="18">
    <location>
        <begin position="320"/>
        <end position="505"/>
    </location>
</feature>
<dbReference type="GO" id="GO:0006261">
    <property type="term" value="P:DNA-templated DNA replication"/>
    <property type="evidence" value="ECO:0007669"/>
    <property type="project" value="UniProtKB-UniRule"/>
</dbReference>
<dbReference type="Pfam" id="PF02739">
    <property type="entry name" value="5_3_exonuc_N"/>
    <property type="match status" value="1"/>
</dbReference>
<evidence type="ECO:0000256" key="6">
    <source>
        <dbReference type="ARBA" id="ARBA00022705"/>
    </source>
</evidence>
<comment type="catalytic activity">
    <reaction evidence="14 16">
        <text>DNA(n) + a 2'-deoxyribonucleoside 5'-triphosphate = DNA(n+1) + diphosphate</text>
        <dbReference type="Rhea" id="RHEA:22508"/>
        <dbReference type="Rhea" id="RHEA-COMP:17339"/>
        <dbReference type="Rhea" id="RHEA-COMP:17340"/>
        <dbReference type="ChEBI" id="CHEBI:33019"/>
        <dbReference type="ChEBI" id="CHEBI:61560"/>
        <dbReference type="ChEBI" id="CHEBI:173112"/>
        <dbReference type="EC" id="2.7.7.7"/>
    </reaction>
</comment>
<dbReference type="PANTHER" id="PTHR10133">
    <property type="entry name" value="DNA POLYMERASE I"/>
    <property type="match status" value="1"/>
</dbReference>
<organism evidence="22 24">
    <name type="scientific">Leptospira perolatii</name>
    <dbReference type="NCBI Taxonomy" id="2023191"/>
    <lineage>
        <taxon>Bacteria</taxon>
        <taxon>Pseudomonadati</taxon>
        <taxon>Spirochaetota</taxon>
        <taxon>Spirochaetia</taxon>
        <taxon>Leptospirales</taxon>
        <taxon>Leptospiraceae</taxon>
        <taxon>Leptospira</taxon>
    </lineage>
</organism>
<keyword evidence="7" id="KW-0540">Nuclease</keyword>
<dbReference type="InterPro" id="IPR012337">
    <property type="entry name" value="RNaseH-like_sf"/>
</dbReference>
<dbReference type="NCBIfam" id="TIGR00593">
    <property type="entry name" value="pola"/>
    <property type="match status" value="1"/>
</dbReference>
<evidence type="ECO:0000313" key="23">
    <source>
        <dbReference type="Proteomes" id="UP000231962"/>
    </source>
</evidence>
<dbReference type="Gene3D" id="3.40.50.1010">
    <property type="entry name" value="5'-nuclease"/>
    <property type="match status" value="1"/>
</dbReference>
<dbReference type="FunFam" id="1.10.150.20:FF:000002">
    <property type="entry name" value="DNA polymerase I"/>
    <property type="match status" value="1"/>
</dbReference>
<comment type="function">
    <text evidence="16">In addition to polymerase activity, this DNA polymerase exhibits 3'-5' and 5'-3' exonuclease activity.</text>
</comment>
<dbReference type="SUPFAM" id="SSF53098">
    <property type="entry name" value="Ribonuclease H-like"/>
    <property type="match status" value="1"/>
</dbReference>
<evidence type="ECO:0000313" key="24">
    <source>
        <dbReference type="Proteomes" id="UP000231990"/>
    </source>
</evidence>
<dbReference type="Pfam" id="PF01367">
    <property type="entry name" value="5_3_exonuc"/>
    <property type="match status" value="1"/>
</dbReference>
<dbReference type="InterPro" id="IPR002421">
    <property type="entry name" value="5-3_exonuclease"/>
</dbReference>
<dbReference type="InterPro" id="IPR002562">
    <property type="entry name" value="3'-5'_exonuclease_dom"/>
</dbReference>
<evidence type="ECO:0000256" key="16">
    <source>
        <dbReference type="RuleBase" id="RU004460"/>
    </source>
</evidence>
<dbReference type="CDD" id="cd06139">
    <property type="entry name" value="DNA_polA_I_Ecoli_like_exo"/>
    <property type="match status" value="1"/>
</dbReference>
<evidence type="ECO:0000256" key="9">
    <source>
        <dbReference type="ARBA" id="ARBA00022801"/>
    </source>
</evidence>
<feature type="domain" description="5'-3' exonuclease" evidence="19">
    <location>
        <begin position="2"/>
        <end position="265"/>
    </location>
</feature>
<comment type="caution">
    <text evidence="22">The sequence shown here is derived from an EMBL/GenBank/DDBJ whole genome shotgun (WGS) entry which is preliminary data.</text>
</comment>
<accession>A0A2M9ZLK6</accession>
<dbReference type="SUPFAM" id="SSF47807">
    <property type="entry name" value="5' to 3' exonuclease, C-terminal subdomain"/>
    <property type="match status" value="1"/>
</dbReference>
<dbReference type="InterPro" id="IPR001098">
    <property type="entry name" value="DNA-dir_DNA_pol_A_palm_dom"/>
</dbReference>
<name>A0A2M9ZLK6_9LEPT</name>
<evidence type="ECO:0000256" key="17">
    <source>
        <dbReference type="SAM" id="MobiDB-lite"/>
    </source>
</evidence>
<evidence type="ECO:0000256" key="8">
    <source>
        <dbReference type="ARBA" id="ARBA00022763"/>
    </source>
</evidence>
<evidence type="ECO:0000256" key="7">
    <source>
        <dbReference type="ARBA" id="ARBA00022722"/>
    </source>
</evidence>
<dbReference type="Gene3D" id="3.30.70.370">
    <property type="match status" value="1"/>
</dbReference>
<dbReference type="InterPro" id="IPR036397">
    <property type="entry name" value="RNaseH_sf"/>
</dbReference>
<dbReference type="SUPFAM" id="SSF56672">
    <property type="entry name" value="DNA/RNA polymerases"/>
    <property type="match status" value="1"/>
</dbReference>
<dbReference type="Proteomes" id="UP000231962">
    <property type="component" value="Unassembled WGS sequence"/>
</dbReference>
<evidence type="ECO:0000256" key="13">
    <source>
        <dbReference type="ARBA" id="ARBA00023204"/>
    </source>
</evidence>
<dbReference type="InterPro" id="IPR008918">
    <property type="entry name" value="HhH2"/>
</dbReference>
<dbReference type="InterPro" id="IPR002298">
    <property type="entry name" value="DNA_polymerase_A"/>
</dbReference>
<dbReference type="AlphaFoldDB" id="A0A2M9ZLK6"/>
<proteinExistence type="inferred from homology"/>
<dbReference type="Gene3D" id="1.10.150.20">
    <property type="entry name" value="5' to 3' exonuclease, C-terminal subdomain"/>
    <property type="match status" value="2"/>
</dbReference>
<dbReference type="NCBIfam" id="NF004397">
    <property type="entry name" value="PRK05755.1"/>
    <property type="match status" value="1"/>
</dbReference>
<reference evidence="23 24" key="1">
    <citation type="submission" date="2017-07" db="EMBL/GenBank/DDBJ databases">
        <title>Leptospira spp. isolated from tropical soils.</title>
        <authorList>
            <person name="Thibeaux R."/>
            <person name="Iraola G."/>
            <person name="Ferres I."/>
            <person name="Bierque E."/>
            <person name="Girault D."/>
            <person name="Soupe-Gilbert M.-E."/>
            <person name="Picardeau M."/>
            <person name="Goarant C."/>
        </authorList>
    </citation>
    <scope>NUCLEOTIDE SEQUENCE [LARGE SCALE GENOMIC DNA]</scope>
    <source>
        <strain evidence="22 24">FH1-B-B1</strain>
        <strain evidence="21 23">FH1-B-C1</strain>
    </source>
</reference>
<dbReference type="InterPro" id="IPR020045">
    <property type="entry name" value="DNA_polI_H3TH"/>
</dbReference>
<dbReference type="InterPro" id="IPR029060">
    <property type="entry name" value="PIN-like_dom_sf"/>
</dbReference>
<comment type="similarity">
    <text evidence="1 16">Belongs to the DNA polymerase type-A family.</text>
</comment>
<dbReference type="Pfam" id="PF00476">
    <property type="entry name" value="DNA_pol_A"/>
    <property type="match status" value="1"/>
</dbReference>
<evidence type="ECO:0000259" key="19">
    <source>
        <dbReference type="SMART" id="SM00475"/>
    </source>
</evidence>
<dbReference type="EMBL" id="NPDY01000007">
    <property type="protein sequence ID" value="PJZ69819.1"/>
    <property type="molecule type" value="Genomic_DNA"/>
</dbReference>
<evidence type="ECO:0000256" key="3">
    <source>
        <dbReference type="ARBA" id="ARBA00020311"/>
    </source>
</evidence>
<dbReference type="SUPFAM" id="SSF88723">
    <property type="entry name" value="PIN domain-like"/>
    <property type="match status" value="1"/>
</dbReference>
<dbReference type="PRINTS" id="PR00868">
    <property type="entry name" value="DNAPOLI"/>
</dbReference>
<evidence type="ECO:0000256" key="2">
    <source>
        <dbReference type="ARBA" id="ARBA00012417"/>
    </source>
</evidence>
<keyword evidence="5 16" id="KW-0548">Nucleotidyltransferase</keyword>
<evidence type="ECO:0000259" key="18">
    <source>
        <dbReference type="SMART" id="SM00474"/>
    </source>
</evidence>
<dbReference type="EC" id="2.7.7.7" evidence="2 15"/>
<protein>
    <recommendedName>
        <fullName evidence="3 15">DNA polymerase I</fullName>
        <ecNumber evidence="2 15">2.7.7.7</ecNumber>
    </recommendedName>
</protein>
<dbReference type="CDD" id="cd08637">
    <property type="entry name" value="DNA_pol_A_pol_I_C"/>
    <property type="match status" value="1"/>
</dbReference>
<evidence type="ECO:0000259" key="20">
    <source>
        <dbReference type="SMART" id="SM00482"/>
    </source>
</evidence>
<keyword evidence="9 16" id="KW-0378">Hydrolase</keyword>
<dbReference type="GO" id="GO:0008408">
    <property type="term" value="F:3'-5' exonuclease activity"/>
    <property type="evidence" value="ECO:0007669"/>
    <property type="project" value="UniProtKB-UniRule"/>
</dbReference>
<evidence type="ECO:0000256" key="5">
    <source>
        <dbReference type="ARBA" id="ARBA00022695"/>
    </source>
</evidence>
<dbReference type="GO" id="GO:0003887">
    <property type="term" value="F:DNA-directed DNA polymerase activity"/>
    <property type="evidence" value="ECO:0007669"/>
    <property type="project" value="UniProtKB-UniRule"/>
</dbReference>
<dbReference type="GO" id="GO:0003677">
    <property type="term" value="F:DNA binding"/>
    <property type="evidence" value="ECO:0007669"/>
    <property type="project" value="UniProtKB-UniRule"/>
</dbReference>
<feature type="domain" description="DNA-directed DNA polymerase family A palm" evidence="20">
    <location>
        <begin position="672"/>
        <end position="879"/>
    </location>
</feature>
<dbReference type="GO" id="GO:0006302">
    <property type="term" value="P:double-strand break repair"/>
    <property type="evidence" value="ECO:0007669"/>
    <property type="project" value="TreeGrafter"/>
</dbReference>
<gene>
    <name evidence="16" type="primary">polA</name>
    <name evidence="21" type="ORF">CH360_09570</name>
    <name evidence="22" type="ORF">CH373_10665</name>
</gene>
<dbReference type="InterPro" id="IPR036279">
    <property type="entry name" value="5-3_exonuclease_C_sf"/>
</dbReference>
<evidence type="ECO:0000313" key="21">
    <source>
        <dbReference type="EMBL" id="PJZ69819.1"/>
    </source>
</evidence>
<dbReference type="RefSeq" id="WP_100713800.1">
    <property type="nucleotide sequence ID" value="NZ_NPDY01000007.1"/>
</dbReference>
<dbReference type="Gene3D" id="1.20.1060.10">
    <property type="entry name" value="Taq DNA Polymerase, Chain T, domain 4"/>
    <property type="match status" value="1"/>
</dbReference>
<dbReference type="EMBL" id="NPDZ01000006">
    <property type="protein sequence ID" value="PJZ72966.1"/>
    <property type="molecule type" value="Genomic_DNA"/>
</dbReference>
<evidence type="ECO:0000256" key="11">
    <source>
        <dbReference type="ARBA" id="ARBA00022932"/>
    </source>
</evidence>
<keyword evidence="6 16" id="KW-0235">DNA replication</keyword>
<dbReference type="PANTHER" id="PTHR10133:SF27">
    <property type="entry name" value="DNA POLYMERASE NU"/>
    <property type="match status" value="1"/>
</dbReference>
<dbReference type="GO" id="GO:0008409">
    <property type="term" value="F:5'-3' exonuclease activity"/>
    <property type="evidence" value="ECO:0007669"/>
    <property type="project" value="UniProtKB-UniRule"/>
</dbReference>
<dbReference type="InterPro" id="IPR018320">
    <property type="entry name" value="DNA_polymerase_1"/>
</dbReference>
<dbReference type="FunFam" id="3.30.420.10:FF:000026">
    <property type="entry name" value="DNA polymerase I"/>
    <property type="match status" value="1"/>
</dbReference>
<feature type="region of interest" description="Disordered" evidence="17">
    <location>
        <begin position="292"/>
        <end position="314"/>
    </location>
</feature>
<dbReference type="Pfam" id="PF01612">
    <property type="entry name" value="DNA_pol_A_exo1"/>
    <property type="match status" value="1"/>
</dbReference>
<keyword evidence="12 16" id="KW-0238">DNA-binding</keyword>
<dbReference type="InterPro" id="IPR020046">
    <property type="entry name" value="5-3_exonucl_a-hlix_arch_N"/>
</dbReference>
<evidence type="ECO:0000256" key="14">
    <source>
        <dbReference type="ARBA" id="ARBA00049244"/>
    </source>
</evidence>
<keyword evidence="10 16" id="KW-0269">Exonuclease</keyword>
<dbReference type="CDD" id="cd09898">
    <property type="entry name" value="H3TH_53EXO"/>
    <property type="match status" value="1"/>
</dbReference>
<dbReference type="SMART" id="SM00482">
    <property type="entry name" value="POLAc"/>
    <property type="match status" value="1"/>
</dbReference>
<dbReference type="FunFam" id="1.10.150.20:FF:000003">
    <property type="entry name" value="DNA polymerase I"/>
    <property type="match status" value="1"/>
</dbReference>
<keyword evidence="11 16" id="KW-0239">DNA-directed DNA polymerase</keyword>
<sequence length="915" mass="103680">MKKLLIIDGHAFAFRAYYAFAASNLRNSKTGKPSGAFFGFFKMLFKLFNDYTPTHVAMTFDPGTPLHRAGTFAEYKATRKPMPEDLRPQLHDIMETLSKIGFKVLRLDGHEADDIIGTLCENYKPTAKEILIFSGDKDLYQLLEKKNIKMLRGKKGVTEFVEIDSNWVKEELGVDVKQITDYMGIVGDTSDNIPGVKGIGEKGASKLIQEYKNLDGIYKNIEKIKNPSLKTKLIEHKENAYLSKKLATIERDLNLGIGEDDLKIPEYTSDEAIRYFKSQGYNVLSRDLAKSAGKEPLADEPESSGEETKKSAEKGNYKRIESIEELAKLARAWKKSPILAIDTETTSQYPFDAELLGISLSNQEGTGFYIPVTHTQGLFSDRLLPLDQVREILGPVFAEKSVPKVGQNIKYDIIVLQNHGFTVENVVFDTMLASYVIQPEGRRHNMDDMAKELLNYDTIQYTDLVGSGKNKKNLWEVDLDKVAEYAAEDADITLRLYNVLRKSLKQSGVEPILKDIELPLVDTLVSMEKTGIAIDAKYFAELSKDFQREIKDLERQIHKLAGRDFNISSTKELQKILFEELQLRVVKKTQTGYSTDHEVLEELLGEHPIVEKLLDYRKYTKLISTYVDTLPTMASPKDGRIHTSYNQTIAATGRLSSTDPNLQNIPIREKEGRLIRKGFIAGKKDSELLSLDYSQIELRIMAHISKDPAMIDAYKTGIDIHKRTASGLYGVSESNVTPEMRDKAKVVNFSVIYGVTPYGLSRNLRISREEAKAFIDRYLSQYPGVQNYMDETIAFCEKNGYVETMKGRRRPVPDINSSHRAAKEAAKRVAINTPIQGTCADMIKIAMIQIHNEIQKKSWESRLLLQVHDELVFEVPKVEKEVFRESAKRIMENAMPLDVPVKVEGKYGINWEEAH</sequence>
<evidence type="ECO:0000256" key="1">
    <source>
        <dbReference type="ARBA" id="ARBA00007705"/>
    </source>
</evidence>
<dbReference type="Gene3D" id="3.30.420.10">
    <property type="entry name" value="Ribonuclease H-like superfamily/Ribonuclease H"/>
    <property type="match status" value="1"/>
</dbReference>
<dbReference type="Proteomes" id="UP000231990">
    <property type="component" value="Unassembled WGS sequence"/>
</dbReference>
<evidence type="ECO:0000256" key="12">
    <source>
        <dbReference type="ARBA" id="ARBA00023125"/>
    </source>
</evidence>
<evidence type="ECO:0000313" key="22">
    <source>
        <dbReference type="EMBL" id="PJZ72966.1"/>
    </source>
</evidence>
<dbReference type="SMART" id="SM00279">
    <property type="entry name" value="HhH2"/>
    <property type="match status" value="1"/>
</dbReference>
<dbReference type="CDD" id="cd09859">
    <property type="entry name" value="PIN_53EXO"/>
    <property type="match status" value="1"/>
</dbReference>
<evidence type="ECO:0000256" key="4">
    <source>
        <dbReference type="ARBA" id="ARBA00022679"/>
    </source>
</evidence>